<dbReference type="InterPro" id="IPR036412">
    <property type="entry name" value="HAD-like_sf"/>
</dbReference>
<dbReference type="EMBL" id="JASJEU010000022">
    <property type="protein sequence ID" value="MDJ1651395.1"/>
    <property type="molecule type" value="Genomic_DNA"/>
</dbReference>
<gene>
    <name evidence="1" type="ORF">QNJ86_11335</name>
</gene>
<dbReference type="Gene3D" id="1.10.150.240">
    <property type="entry name" value="Putative phosphatase, domain 2"/>
    <property type="match status" value="1"/>
</dbReference>
<dbReference type="RefSeq" id="WP_283832740.1">
    <property type="nucleotide sequence ID" value="NZ_JASJEU010000022.1"/>
</dbReference>
<dbReference type="SUPFAM" id="SSF56784">
    <property type="entry name" value="HAD-like"/>
    <property type="match status" value="1"/>
</dbReference>
<dbReference type="CDD" id="cd07505">
    <property type="entry name" value="HAD_BPGM-like"/>
    <property type="match status" value="1"/>
</dbReference>
<dbReference type="PANTHER" id="PTHR18901">
    <property type="entry name" value="2-DEOXYGLUCOSE-6-PHOSPHATE PHOSPHATASE 2"/>
    <property type="match status" value="1"/>
</dbReference>
<name>A0ABT7DTD1_9ACTN</name>
<comment type="caution">
    <text evidence="1">The sequence shown here is derived from an EMBL/GenBank/DDBJ whole genome shotgun (WGS) entry which is preliminary data.</text>
</comment>
<sequence>MDASRIGVIFDCDGTLLDSMDVWHEAEAELARQAGVRLSPAEQNELTTLTIPEAGAFFHNRFWLGTDADDVVRMLDELMLDYYLNRAQERPGALAFVRDLVEHGVHVSVASSSPQPYLQAGLARAGFSPYINIVLSVDDVGASKREPVVFDRARELMGTPLESTWGFEDSAYALRTLRSAGYRTAAIPSTTDARTRQELHAASDLYITTFEDLDAQKFIALNEA</sequence>
<dbReference type="Proteomes" id="UP001232750">
    <property type="component" value="Unassembled WGS sequence"/>
</dbReference>
<organism evidence="1 2">
    <name type="scientific">Gordonibacter faecis</name>
    <dbReference type="NCBI Taxonomy" id="3047475"/>
    <lineage>
        <taxon>Bacteria</taxon>
        <taxon>Bacillati</taxon>
        <taxon>Actinomycetota</taxon>
        <taxon>Coriobacteriia</taxon>
        <taxon>Eggerthellales</taxon>
        <taxon>Eggerthellaceae</taxon>
        <taxon>Gordonibacter</taxon>
    </lineage>
</organism>
<evidence type="ECO:0000313" key="2">
    <source>
        <dbReference type="Proteomes" id="UP001232750"/>
    </source>
</evidence>
<dbReference type="InterPro" id="IPR023198">
    <property type="entry name" value="PGP-like_dom2"/>
</dbReference>
<dbReference type="SFLD" id="SFLDS00003">
    <property type="entry name" value="Haloacid_Dehalogenase"/>
    <property type="match status" value="1"/>
</dbReference>
<dbReference type="InterPro" id="IPR023214">
    <property type="entry name" value="HAD_sf"/>
</dbReference>
<keyword evidence="2" id="KW-1185">Reference proteome</keyword>
<dbReference type="Gene3D" id="3.40.50.1000">
    <property type="entry name" value="HAD superfamily/HAD-like"/>
    <property type="match status" value="1"/>
</dbReference>
<evidence type="ECO:0000313" key="1">
    <source>
        <dbReference type="EMBL" id="MDJ1651395.1"/>
    </source>
</evidence>
<dbReference type="Pfam" id="PF00702">
    <property type="entry name" value="Hydrolase"/>
    <property type="match status" value="1"/>
</dbReference>
<dbReference type="SFLD" id="SFLDG01129">
    <property type="entry name" value="C1.5:_HAD__Beta-PGM__Phosphata"/>
    <property type="match status" value="1"/>
</dbReference>
<proteinExistence type="predicted"/>
<dbReference type="PANTHER" id="PTHR18901:SF38">
    <property type="entry name" value="PSEUDOURIDINE-5'-PHOSPHATASE"/>
    <property type="match status" value="1"/>
</dbReference>
<reference evidence="1 2" key="1">
    <citation type="submission" date="2023-05" db="EMBL/GenBank/DDBJ databases">
        <title>Gordonibacter KGMB12511T sp. nov., isolated from faeces of healthy Korean.</title>
        <authorList>
            <person name="Kim H.S."/>
            <person name="Kim J.-S."/>
            <person name="Suh M.K."/>
            <person name="Eom M.K."/>
            <person name="Do H.E."/>
            <person name="Lee J.-S."/>
        </authorList>
    </citation>
    <scope>NUCLEOTIDE SEQUENCE [LARGE SCALE GENOMIC DNA]</scope>
    <source>
        <strain evidence="1 2">KGMB12511</strain>
    </source>
</reference>
<accession>A0ABT7DTD1</accession>
<protein>
    <submittedName>
        <fullName evidence="1">HAD family phosphatase</fullName>
    </submittedName>
</protein>